<dbReference type="InterPro" id="IPR050858">
    <property type="entry name" value="Mal-CoA-ACP_Trans/PKS_FabD"/>
</dbReference>
<evidence type="ECO:0000256" key="1">
    <source>
        <dbReference type="ARBA" id="ARBA00013258"/>
    </source>
</evidence>
<dbReference type="InterPro" id="IPR024925">
    <property type="entry name" value="Malonyl_CoA-ACP_transAc"/>
</dbReference>
<evidence type="ECO:0000256" key="3">
    <source>
        <dbReference type="ARBA" id="ARBA00022679"/>
    </source>
</evidence>
<dbReference type="EMBL" id="AP025591">
    <property type="protein sequence ID" value="BDG05871.1"/>
    <property type="molecule type" value="Genomic_DNA"/>
</dbReference>
<dbReference type="NCBIfam" id="TIGR00128">
    <property type="entry name" value="fabD"/>
    <property type="match status" value="1"/>
</dbReference>
<dbReference type="PANTHER" id="PTHR42681">
    <property type="entry name" value="MALONYL-COA-ACYL CARRIER PROTEIN TRANSACYLASE, MITOCHONDRIAL"/>
    <property type="match status" value="1"/>
</dbReference>
<evidence type="ECO:0000313" key="9">
    <source>
        <dbReference type="Proteomes" id="UP001162891"/>
    </source>
</evidence>
<dbReference type="PANTHER" id="PTHR42681:SF1">
    <property type="entry name" value="MALONYL-COA-ACYL CARRIER PROTEIN TRANSACYLASE, MITOCHONDRIAL"/>
    <property type="match status" value="1"/>
</dbReference>
<evidence type="ECO:0000256" key="4">
    <source>
        <dbReference type="ARBA" id="ARBA00023315"/>
    </source>
</evidence>
<name>A0ABN6MYB1_9BACT</name>
<reference evidence="9" key="1">
    <citation type="journal article" date="2022" name="Int. J. Syst. Evol. Microbiol.">
        <title>Anaeromyxobacter oryzae sp. nov., Anaeromyxobacter diazotrophicus sp. nov. and Anaeromyxobacter paludicola sp. nov., isolated from paddy soils.</title>
        <authorList>
            <person name="Itoh H."/>
            <person name="Xu Z."/>
            <person name="Mise K."/>
            <person name="Masuda Y."/>
            <person name="Ushijima N."/>
            <person name="Hayakawa C."/>
            <person name="Shiratori Y."/>
            <person name="Senoo K."/>
        </authorList>
    </citation>
    <scope>NUCLEOTIDE SEQUENCE [LARGE SCALE GENOMIC DNA]</scope>
    <source>
        <strain evidence="9">Red232</strain>
    </source>
</reference>
<dbReference type="InterPro" id="IPR001227">
    <property type="entry name" value="Ac_transferase_dom_sf"/>
</dbReference>
<proteinExistence type="inferred from homology"/>
<comment type="catalytic activity">
    <reaction evidence="5 6">
        <text>holo-[ACP] + malonyl-CoA = malonyl-[ACP] + CoA</text>
        <dbReference type="Rhea" id="RHEA:41792"/>
        <dbReference type="Rhea" id="RHEA-COMP:9623"/>
        <dbReference type="Rhea" id="RHEA-COMP:9685"/>
        <dbReference type="ChEBI" id="CHEBI:57287"/>
        <dbReference type="ChEBI" id="CHEBI:57384"/>
        <dbReference type="ChEBI" id="CHEBI:64479"/>
        <dbReference type="ChEBI" id="CHEBI:78449"/>
        <dbReference type="EC" id="2.3.1.39"/>
    </reaction>
</comment>
<dbReference type="SUPFAM" id="SSF52151">
    <property type="entry name" value="FabD/lysophospholipase-like"/>
    <property type="match status" value="1"/>
</dbReference>
<dbReference type="PIRSF" id="PIRSF000446">
    <property type="entry name" value="Mct"/>
    <property type="match status" value="1"/>
</dbReference>
<keyword evidence="9" id="KW-1185">Reference proteome</keyword>
<dbReference type="SMART" id="SM00827">
    <property type="entry name" value="PKS_AT"/>
    <property type="match status" value="1"/>
</dbReference>
<evidence type="ECO:0000256" key="6">
    <source>
        <dbReference type="PIRNR" id="PIRNR000446"/>
    </source>
</evidence>
<evidence type="ECO:0000313" key="8">
    <source>
        <dbReference type="EMBL" id="BDG05871.1"/>
    </source>
</evidence>
<accession>A0ABN6MYB1</accession>
<protein>
    <recommendedName>
        <fullName evidence="2 6">Malonyl CoA-acyl carrier protein transacylase</fullName>
        <ecNumber evidence="1 6">2.3.1.39</ecNumber>
    </recommendedName>
</protein>
<dbReference type="Pfam" id="PF00698">
    <property type="entry name" value="Acyl_transf_1"/>
    <property type="match status" value="1"/>
</dbReference>
<evidence type="ECO:0000256" key="2">
    <source>
        <dbReference type="ARBA" id="ARBA00018953"/>
    </source>
</evidence>
<dbReference type="InterPro" id="IPR004410">
    <property type="entry name" value="Malonyl_CoA-ACP_transAc_FabD"/>
</dbReference>
<dbReference type="SUPFAM" id="SSF55048">
    <property type="entry name" value="Probable ACP-binding domain of malonyl-CoA ACP transacylase"/>
    <property type="match status" value="1"/>
</dbReference>
<dbReference type="EC" id="2.3.1.39" evidence="1 6"/>
<dbReference type="InterPro" id="IPR016036">
    <property type="entry name" value="Malonyl_transacylase_ACP-bd"/>
</dbReference>
<evidence type="ECO:0000256" key="5">
    <source>
        <dbReference type="ARBA" id="ARBA00048462"/>
    </source>
</evidence>
<dbReference type="Proteomes" id="UP001162891">
    <property type="component" value="Chromosome"/>
</dbReference>
<feature type="domain" description="Malonyl-CoA:ACP transacylase (MAT)" evidence="7">
    <location>
        <begin position="7"/>
        <end position="313"/>
    </location>
</feature>
<dbReference type="InterPro" id="IPR016035">
    <property type="entry name" value="Acyl_Trfase/lysoPLipase"/>
</dbReference>
<dbReference type="InterPro" id="IPR014043">
    <property type="entry name" value="Acyl_transferase_dom"/>
</dbReference>
<organism evidence="8 9">
    <name type="scientific">Anaeromyxobacter oryzae</name>
    <dbReference type="NCBI Taxonomy" id="2918170"/>
    <lineage>
        <taxon>Bacteria</taxon>
        <taxon>Pseudomonadati</taxon>
        <taxon>Myxococcota</taxon>
        <taxon>Myxococcia</taxon>
        <taxon>Myxococcales</taxon>
        <taxon>Cystobacterineae</taxon>
        <taxon>Anaeromyxobacteraceae</taxon>
        <taxon>Anaeromyxobacter</taxon>
    </lineage>
</organism>
<keyword evidence="4 6" id="KW-0012">Acyltransferase</keyword>
<keyword evidence="3 6" id="KW-0808">Transferase</keyword>
<gene>
    <name evidence="8" type="primary">fabD-2</name>
    <name evidence="8" type="ORF">AMOR_48670</name>
</gene>
<dbReference type="Gene3D" id="3.40.366.10">
    <property type="entry name" value="Malonyl-Coenzyme A Acyl Carrier Protein, domain 2"/>
    <property type="match status" value="1"/>
</dbReference>
<evidence type="ECO:0000259" key="7">
    <source>
        <dbReference type="SMART" id="SM00827"/>
    </source>
</evidence>
<comment type="similarity">
    <text evidence="6">Belongs to the fabD family.</text>
</comment>
<dbReference type="Gene3D" id="3.30.70.250">
    <property type="entry name" value="Malonyl-CoA ACP transacylase, ACP-binding"/>
    <property type="match status" value="1"/>
</dbReference>
<sequence>MGKLAFVFPGQGSQAVGMGKELFDSFPEARAVFEEVDAALGEKLSERCFGGPEDYLKLTANTQPSILTVSAAAAAVLANSGIVPDLVAGHSLGEYSALVAVGACGAAEAAKAVRARGSFMQEAVPQGRGAMSAVLGLAPAKVAEICAAVAAESGEVVSPANYNEPGQTVIAGAAGAVEKAGARLKEAGAKRVLPLPVSAPFHCALMAPVRARLEPVLRGIAWRAPLRPVVTNVEAKPNQDPARIVPLLVEQVTAPVRWIECVEELVRQGVTRVVEVGPGKVLSGLAKRIDKSVETFNVEDRASLEKTLAALNA</sequence>
<dbReference type="RefSeq" id="WP_248355064.1">
    <property type="nucleotide sequence ID" value="NZ_AP025591.1"/>
</dbReference>